<reference evidence="4 5" key="1">
    <citation type="journal article" date="2005" name="Nature">
        <title>The genome sequence of the rice blast fungus Magnaporthe grisea.</title>
        <authorList>
            <person name="Dean R.A."/>
            <person name="Talbot N.J."/>
            <person name="Ebbole D.J."/>
            <person name="Farman M.L."/>
            <person name="Mitchell T.K."/>
            <person name="Orbach M.J."/>
            <person name="Thon M."/>
            <person name="Kulkarni R."/>
            <person name="Xu J.R."/>
            <person name="Pan H."/>
            <person name="Read N.D."/>
            <person name="Lee Y.H."/>
            <person name="Carbone I."/>
            <person name="Brown D."/>
            <person name="Oh Y.Y."/>
            <person name="Donofrio N."/>
            <person name="Jeong J.S."/>
            <person name="Soanes D.M."/>
            <person name="Djonovic S."/>
            <person name="Kolomiets E."/>
            <person name="Rehmeyer C."/>
            <person name="Li W."/>
            <person name="Harding M."/>
            <person name="Kim S."/>
            <person name="Lebrun M.H."/>
            <person name="Bohnert H."/>
            <person name="Coughlan S."/>
            <person name="Butler J."/>
            <person name="Calvo S."/>
            <person name="Ma L.J."/>
            <person name="Nicol R."/>
            <person name="Purcell S."/>
            <person name="Nusbaum C."/>
            <person name="Galagan J.E."/>
            <person name="Birren B.W."/>
        </authorList>
    </citation>
    <scope>NUCLEOTIDE SEQUENCE [LARGE SCALE GENOMIC DNA]</scope>
    <source>
        <strain evidence="5">70-15 / ATCC MYA-4617 / FGSC 8958</strain>
    </source>
</reference>
<dbReference type="EMBL" id="CM001236">
    <property type="protein sequence ID" value="EHA47078.1"/>
    <property type="molecule type" value="Genomic_DNA"/>
</dbReference>
<sequence length="153" mass="17455">MQQKCYKWRYLLLRYSFCPIILSEFILLTKFFNLTCKIPQKAKMAVFHMVLLAFKESATPEEIDAVCKGMMALKDRCIHPSTNQPYFKSVTGGINQSKAGLDGGVQYAFVAEFENEEDLAYYNEKDPAHDDLRAHSAAIAKIQIFEYTSGVFC</sequence>
<protein>
    <recommendedName>
        <fullName evidence="3">Stress-response A/B barrel domain-containing protein</fullName>
    </recommendedName>
</protein>
<evidence type="ECO:0000256" key="1">
    <source>
        <dbReference type="ARBA" id="ARBA00011738"/>
    </source>
</evidence>
<dbReference type="GeneID" id="2682039"/>
<dbReference type="InterPro" id="IPR013097">
    <property type="entry name" value="Dabb"/>
</dbReference>
<evidence type="ECO:0000313" key="5">
    <source>
        <dbReference type="Proteomes" id="UP000009058"/>
    </source>
</evidence>
<dbReference type="RefSeq" id="XP_003719445.1">
    <property type="nucleotide sequence ID" value="XM_003719397.1"/>
</dbReference>
<proteinExistence type="predicted"/>
<dbReference type="PANTHER" id="PTHR33178:SF10">
    <property type="entry name" value="STRESS-RESPONSE A_B BARREL DOMAIN-CONTAINING PROTEIN"/>
    <property type="match status" value="1"/>
</dbReference>
<gene>
    <name evidence="4" type="ORF">MGG_10427</name>
</gene>
<dbReference type="OMA" id="RESCIHP"/>
<evidence type="ECO:0000256" key="2">
    <source>
        <dbReference type="SAM" id="Phobius"/>
    </source>
</evidence>
<organism evidence="4 5">
    <name type="scientific">Pyricularia oryzae (strain 70-15 / ATCC MYA-4617 / FGSC 8958)</name>
    <name type="common">Rice blast fungus</name>
    <name type="synonym">Magnaporthe oryzae</name>
    <dbReference type="NCBI Taxonomy" id="242507"/>
    <lineage>
        <taxon>Eukaryota</taxon>
        <taxon>Fungi</taxon>
        <taxon>Dikarya</taxon>
        <taxon>Ascomycota</taxon>
        <taxon>Pezizomycotina</taxon>
        <taxon>Sordariomycetes</taxon>
        <taxon>Sordariomycetidae</taxon>
        <taxon>Magnaporthales</taxon>
        <taxon>Pyriculariaceae</taxon>
        <taxon>Pyricularia</taxon>
    </lineage>
</organism>
<dbReference type="InterPro" id="IPR011008">
    <property type="entry name" value="Dimeric_a/b-barrel"/>
</dbReference>
<dbReference type="PROSITE" id="PS51502">
    <property type="entry name" value="S_R_A_B_BARREL"/>
    <property type="match status" value="1"/>
</dbReference>
<keyword evidence="2" id="KW-0472">Membrane</keyword>
<evidence type="ECO:0000313" key="4">
    <source>
        <dbReference type="EMBL" id="EHA47078.1"/>
    </source>
</evidence>
<dbReference type="Gene3D" id="3.30.70.100">
    <property type="match status" value="1"/>
</dbReference>
<name>G4NGB9_PYRO7</name>
<dbReference type="Pfam" id="PF07876">
    <property type="entry name" value="Dabb"/>
    <property type="match status" value="1"/>
</dbReference>
<dbReference type="VEuPathDB" id="FungiDB:MGG_10427"/>
<keyword evidence="2" id="KW-1133">Transmembrane helix</keyword>
<feature type="transmembrane region" description="Helical" evidence="2">
    <location>
        <begin position="12"/>
        <end position="32"/>
    </location>
</feature>
<comment type="subunit">
    <text evidence="1">Homodimer.</text>
</comment>
<dbReference type="OrthoDB" id="1601230at2759"/>
<keyword evidence="2" id="KW-0812">Transmembrane</keyword>
<dbReference type="SMART" id="SM00886">
    <property type="entry name" value="Dabb"/>
    <property type="match status" value="1"/>
</dbReference>
<dbReference type="PANTHER" id="PTHR33178">
    <property type="match status" value="1"/>
</dbReference>
<feature type="domain" description="Stress-response A/B barrel" evidence="3">
    <location>
        <begin position="46"/>
        <end position="147"/>
    </location>
</feature>
<evidence type="ECO:0000259" key="3">
    <source>
        <dbReference type="PROSITE" id="PS51502"/>
    </source>
</evidence>
<keyword evidence="5" id="KW-1185">Reference proteome</keyword>
<dbReference type="InParanoid" id="G4NGB9"/>
<dbReference type="eggNOG" id="ENOG502RUES">
    <property type="taxonomic scope" value="Eukaryota"/>
</dbReference>
<dbReference type="AlphaFoldDB" id="G4NGB9"/>
<dbReference type="HOGENOM" id="CLU_080664_2_0_1"/>
<dbReference type="InterPro" id="IPR044662">
    <property type="entry name" value="HS1/DABB1-like"/>
</dbReference>
<accession>G4NGB9</accession>
<dbReference type="SUPFAM" id="SSF54909">
    <property type="entry name" value="Dimeric alpha+beta barrel"/>
    <property type="match status" value="1"/>
</dbReference>
<dbReference type="KEGG" id="mgr:MGG_10427"/>
<reference key="2">
    <citation type="submission" date="2011-05" db="EMBL/GenBank/DDBJ databases">
        <title>The Genome Sequence of Magnaporthe oryzae 70-15.</title>
        <authorList>
            <consortium name="The Broad Institute Genome Sequencing Platform"/>
            <person name="Ma L.-J."/>
            <person name="Dead R."/>
            <person name="Young S.K."/>
            <person name="Zeng Q."/>
            <person name="Gargeya S."/>
            <person name="Fitzgerald M."/>
            <person name="Haas B."/>
            <person name="Abouelleil A."/>
            <person name="Alvarado L."/>
            <person name="Arachchi H.M."/>
            <person name="Berlin A."/>
            <person name="Brown A."/>
            <person name="Chapman S.B."/>
            <person name="Chen Z."/>
            <person name="Dunbar C."/>
            <person name="Freedman E."/>
            <person name="Gearin G."/>
            <person name="Gellesch M."/>
            <person name="Goldberg J."/>
            <person name="Griggs A."/>
            <person name="Gujja S."/>
            <person name="Heiman D."/>
            <person name="Howarth C."/>
            <person name="Larson L."/>
            <person name="Lui A."/>
            <person name="MacDonald P.J.P."/>
            <person name="Mehta T."/>
            <person name="Montmayeur A."/>
            <person name="Murphy C."/>
            <person name="Neiman D."/>
            <person name="Pearson M."/>
            <person name="Priest M."/>
            <person name="Roberts A."/>
            <person name="Saif S."/>
            <person name="Shea T."/>
            <person name="Shenoy N."/>
            <person name="Sisk P."/>
            <person name="Stolte C."/>
            <person name="Sykes S."/>
            <person name="Yandava C."/>
            <person name="Wortman J."/>
            <person name="Nusbaum C."/>
            <person name="Birren B."/>
        </authorList>
    </citation>
    <scope>NUCLEOTIDE SEQUENCE</scope>
    <source>
        <strain>70-15</strain>
    </source>
</reference>
<dbReference type="Proteomes" id="UP000009058">
    <property type="component" value="Chromosome 6"/>
</dbReference>
<dbReference type="SMR" id="G4NGB9"/>